<organism evidence="1">
    <name type="scientific">Anguilla anguilla</name>
    <name type="common">European freshwater eel</name>
    <name type="synonym">Muraena anguilla</name>
    <dbReference type="NCBI Taxonomy" id="7936"/>
    <lineage>
        <taxon>Eukaryota</taxon>
        <taxon>Metazoa</taxon>
        <taxon>Chordata</taxon>
        <taxon>Craniata</taxon>
        <taxon>Vertebrata</taxon>
        <taxon>Euteleostomi</taxon>
        <taxon>Actinopterygii</taxon>
        <taxon>Neopterygii</taxon>
        <taxon>Teleostei</taxon>
        <taxon>Anguilliformes</taxon>
        <taxon>Anguillidae</taxon>
        <taxon>Anguilla</taxon>
    </lineage>
</organism>
<dbReference type="AlphaFoldDB" id="A0A0E9PIX0"/>
<name>A0A0E9PIX0_ANGAN</name>
<reference evidence="1" key="1">
    <citation type="submission" date="2014-11" db="EMBL/GenBank/DDBJ databases">
        <authorList>
            <person name="Amaro Gonzalez C."/>
        </authorList>
    </citation>
    <scope>NUCLEOTIDE SEQUENCE</scope>
</reference>
<reference evidence="1" key="2">
    <citation type="journal article" date="2015" name="Fish Shellfish Immunol.">
        <title>Early steps in the European eel (Anguilla anguilla)-Vibrio vulnificus interaction in the gills: Role of the RtxA13 toxin.</title>
        <authorList>
            <person name="Callol A."/>
            <person name="Pajuelo D."/>
            <person name="Ebbesson L."/>
            <person name="Teles M."/>
            <person name="MacKenzie S."/>
            <person name="Amaro C."/>
        </authorList>
    </citation>
    <scope>NUCLEOTIDE SEQUENCE</scope>
</reference>
<proteinExistence type="predicted"/>
<protein>
    <submittedName>
        <fullName evidence="1">Uncharacterized protein</fullName>
    </submittedName>
</protein>
<evidence type="ECO:0000313" key="1">
    <source>
        <dbReference type="EMBL" id="JAH04222.1"/>
    </source>
</evidence>
<accession>A0A0E9PIX0</accession>
<dbReference type="EMBL" id="GBXM01104355">
    <property type="protein sequence ID" value="JAH04222.1"/>
    <property type="molecule type" value="Transcribed_RNA"/>
</dbReference>
<sequence length="45" mass="5392">MNEDLFYFIIIFFKLVRLVKPTQVQIKTLKCFVLTSSFPIIVHFL</sequence>